<reference evidence="2 3" key="1">
    <citation type="submission" date="2024-08" db="EMBL/GenBank/DDBJ databases">
        <title>Insights into the chromosomal genome structure of Flemingia macrophylla.</title>
        <authorList>
            <person name="Ding Y."/>
            <person name="Zhao Y."/>
            <person name="Bi W."/>
            <person name="Wu M."/>
            <person name="Zhao G."/>
            <person name="Gong Y."/>
            <person name="Li W."/>
            <person name="Zhang P."/>
        </authorList>
    </citation>
    <scope>NUCLEOTIDE SEQUENCE [LARGE SCALE GENOMIC DNA]</scope>
    <source>
        <strain evidence="2">DYQJB</strain>
        <tissue evidence="2">Leaf</tissue>
    </source>
</reference>
<feature type="signal peptide" evidence="1">
    <location>
        <begin position="1"/>
        <end position="22"/>
    </location>
</feature>
<dbReference type="AlphaFoldDB" id="A0ABD1MDQ8"/>
<evidence type="ECO:0000313" key="2">
    <source>
        <dbReference type="EMBL" id="KAL2333892.1"/>
    </source>
</evidence>
<feature type="chain" id="PRO_5044811802" description="Secreted protein" evidence="1">
    <location>
        <begin position="23"/>
        <end position="119"/>
    </location>
</feature>
<dbReference type="Proteomes" id="UP001603857">
    <property type="component" value="Unassembled WGS sequence"/>
</dbReference>
<sequence>MMFFQMNFRTFCAVILVSGSASIHFVNKSTATNKNFTYPLARGKGPKISIPHTANGHSDEIECNTSAGAPCYISIPLTIITASHKPPSVLPHCWPIVRRPEYLGYQGSPPGVHATYSSM</sequence>
<proteinExistence type="predicted"/>
<evidence type="ECO:0000313" key="3">
    <source>
        <dbReference type="Proteomes" id="UP001603857"/>
    </source>
</evidence>
<keyword evidence="3" id="KW-1185">Reference proteome</keyword>
<comment type="caution">
    <text evidence="2">The sequence shown here is derived from an EMBL/GenBank/DDBJ whole genome shotgun (WGS) entry which is preliminary data.</text>
</comment>
<gene>
    <name evidence="2" type="ORF">Fmac_015105</name>
</gene>
<keyword evidence="1" id="KW-0732">Signal</keyword>
<evidence type="ECO:0008006" key="4">
    <source>
        <dbReference type="Google" id="ProtNLM"/>
    </source>
</evidence>
<dbReference type="EMBL" id="JBGMDY010000005">
    <property type="protein sequence ID" value="KAL2333892.1"/>
    <property type="molecule type" value="Genomic_DNA"/>
</dbReference>
<accession>A0ABD1MDQ8</accession>
<evidence type="ECO:0000256" key="1">
    <source>
        <dbReference type="SAM" id="SignalP"/>
    </source>
</evidence>
<protein>
    <recommendedName>
        <fullName evidence="4">Secreted protein</fullName>
    </recommendedName>
</protein>
<name>A0ABD1MDQ8_9FABA</name>
<organism evidence="2 3">
    <name type="scientific">Flemingia macrophylla</name>
    <dbReference type="NCBI Taxonomy" id="520843"/>
    <lineage>
        <taxon>Eukaryota</taxon>
        <taxon>Viridiplantae</taxon>
        <taxon>Streptophyta</taxon>
        <taxon>Embryophyta</taxon>
        <taxon>Tracheophyta</taxon>
        <taxon>Spermatophyta</taxon>
        <taxon>Magnoliopsida</taxon>
        <taxon>eudicotyledons</taxon>
        <taxon>Gunneridae</taxon>
        <taxon>Pentapetalae</taxon>
        <taxon>rosids</taxon>
        <taxon>fabids</taxon>
        <taxon>Fabales</taxon>
        <taxon>Fabaceae</taxon>
        <taxon>Papilionoideae</taxon>
        <taxon>50 kb inversion clade</taxon>
        <taxon>NPAAA clade</taxon>
        <taxon>indigoferoid/millettioid clade</taxon>
        <taxon>Phaseoleae</taxon>
        <taxon>Flemingia</taxon>
    </lineage>
</organism>